<gene>
    <name evidence="2" type="ORF">JCGZ_06842</name>
</gene>
<evidence type="ECO:0000313" key="2">
    <source>
        <dbReference type="EMBL" id="KDP37701.1"/>
    </source>
</evidence>
<keyword evidence="3" id="KW-1185">Reference proteome</keyword>
<feature type="compositionally biased region" description="Basic and acidic residues" evidence="1">
    <location>
        <begin position="101"/>
        <end position="117"/>
    </location>
</feature>
<proteinExistence type="predicted"/>
<evidence type="ECO:0008006" key="4">
    <source>
        <dbReference type="Google" id="ProtNLM"/>
    </source>
</evidence>
<reference evidence="2 3" key="1">
    <citation type="journal article" date="2014" name="PLoS ONE">
        <title>Global Analysis of Gene Expression Profiles in Physic Nut (Jatropha curcas L.) Seedlings Exposed to Salt Stress.</title>
        <authorList>
            <person name="Zhang L."/>
            <person name="Zhang C."/>
            <person name="Wu P."/>
            <person name="Chen Y."/>
            <person name="Li M."/>
            <person name="Jiang H."/>
            <person name="Wu G."/>
        </authorList>
    </citation>
    <scope>NUCLEOTIDE SEQUENCE [LARGE SCALE GENOMIC DNA]</scope>
    <source>
        <strain evidence="3">cv. GZQX0401</strain>
        <tissue evidence="2">Young leaves</tissue>
    </source>
</reference>
<feature type="region of interest" description="Disordered" evidence="1">
    <location>
        <begin position="101"/>
        <end position="136"/>
    </location>
</feature>
<name>A0A067KNC0_JATCU</name>
<dbReference type="EMBL" id="KK914386">
    <property type="protein sequence ID" value="KDP37701.1"/>
    <property type="molecule type" value="Genomic_DNA"/>
</dbReference>
<organism evidence="2 3">
    <name type="scientific">Jatropha curcas</name>
    <name type="common">Barbados nut</name>
    <dbReference type="NCBI Taxonomy" id="180498"/>
    <lineage>
        <taxon>Eukaryota</taxon>
        <taxon>Viridiplantae</taxon>
        <taxon>Streptophyta</taxon>
        <taxon>Embryophyta</taxon>
        <taxon>Tracheophyta</taxon>
        <taxon>Spermatophyta</taxon>
        <taxon>Magnoliopsida</taxon>
        <taxon>eudicotyledons</taxon>
        <taxon>Gunneridae</taxon>
        <taxon>Pentapetalae</taxon>
        <taxon>rosids</taxon>
        <taxon>fabids</taxon>
        <taxon>Malpighiales</taxon>
        <taxon>Euphorbiaceae</taxon>
        <taxon>Crotonoideae</taxon>
        <taxon>Jatropheae</taxon>
        <taxon>Jatropha</taxon>
    </lineage>
</organism>
<dbReference type="AlphaFoldDB" id="A0A067KNC0"/>
<protein>
    <recommendedName>
        <fullName evidence="4">Aminotransferase-like plant mobile domain-containing protein</fullName>
    </recommendedName>
</protein>
<evidence type="ECO:0000256" key="1">
    <source>
        <dbReference type="SAM" id="MobiDB-lite"/>
    </source>
</evidence>
<evidence type="ECO:0000313" key="3">
    <source>
        <dbReference type="Proteomes" id="UP000027138"/>
    </source>
</evidence>
<sequence length="136" mass="15768">MYGRFMRNVNEINSYAWGEAALVEINHSLDQFKKAFISKFAKENKVGLRGCAFTIMEFVFEYARLLHKLFNVTKLPAPFLLACGWAKKLSKMLKDEVIEKEKDQDKNVEKQDNREAAVIDNMSGSIEQQEKEDIEQ</sequence>
<accession>A0A067KNC0</accession>
<dbReference type="Proteomes" id="UP000027138">
    <property type="component" value="Unassembled WGS sequence"/>
</dbReference>